<sequence>MSRNPTTIVMNIMNSILFLVVITSTSLISCSSSNNEQADIFMVVDDQISTTRAGMTKVVDSPVQIGQVKIRDGKLLTLARFMKNIQQESVINNPCVYEGQPCGYFDPCCGNLICTDIIQGKCVPPKPCITEHQPCGVLDPCCAGLKCDGFFQGECLPAF</sequence>
<evidence type="ECO:0000313" key="2">
    <source>
        <dbReference type="EMBL" id="KAK1426103.1"/>
    </source>
</evidence>
<proteinExistence type="predicted"/>
<evidence type="ECO:0000256" key="1">
    <source>
        <dbReference type="SAM" id="SignalP"/>
    </source>
</evidence>
<dbReference type="PROSITE" id="PS51257">
    <property type="entry name" value="PROKAR_LIPOPROTEIN"/>
    <property type="match status" value="1"/>
</dbReference>
<evidence type="ECO:0000313" key="3">
    <source>
        <dbReference type="Proteomes" id="UP001229421"/>
    </source>
</evidence>
<keyword evidence="1" id="KW-0732">Signal</keyword>
<dbReference type="EMBL" id="JAUHHV010000004">
    <property type="protein sequence ID" value="KAK1426103.1"/>
    <property type="molecule type" value="Genomic_DNA"/>
</dbReference>
<reference evidence="2" key="1">
    <citation type="journal article" date="2023" name="bioRxiv">
        <title>Improved chromosome-level genome assembly for marigold (Tagetes erecta).</title>
        <authorList>
            <person name="Jiang F."/>
            <person name="Yuan L."/>
            <person name="Wang S."/>
            <person name="Wang H."/>
            <person name="Xu D."/>
            <person name="Wang A."/>
            <person name="Fan W."/>
        </authorList>
    </citation>
    <scope>NUCLEOTIDE SEQUENCE</scope>
    <source>
        <strain evidence="2">WSJ</strain>
        <tissue evidence="2">Leaf</tissue>
    </source>
</reference>
<dbReference type="Proteomes" id="UP001229421">
    <property type="component" value="Unassembled WGS sequence"/>
</dbReference>
<feature type="signal peptide" evidence="1">
    <location>
        <begin position="1"/>
        <end position="32"/>
    </location>
</feature>
<accession>A0AAD8KNK1</accession>
<dbReference type="AlphaFoldDB" id="A0AAD8KNK1"/>
<comment type="caution">
    <text evidence="2">The sequence shown here is derived from an EMBL/GenBank/DDBJ whole genome shotgun (WGS) entry which is preliminary data.</text>
</comment>
<name>A0AAD8KNK1_TARER</name>
<organism evidence="2 3">
    <name type="scientific">Tagetes erecta</name>
    <name type="common">African marigold</name>
    <dbReference type="NCBI Taxonomy" id="13708"/>
    <lineage>
        <taxon>Eukaryota</taxon>
        <taxon>Viridiplantae</taxon>
        <taxon>Streptophyta</taxon>
        <taxon>Embryophyta</taxon>
        <taxon>Tracheophyta</taxon>
        <taxon>Spermatophyta</taxon>
        <taxon>Magnoliopsida</taxon>
        <taxon>eudicotyledons</taxon>
        <taxon>Gunneridae</taxon>
        <taxon>Pentapetalae</taxon>
        <taxon>asterids</taxon>
        <taxon>campanulids</taxon>
        <taxon>Asterales</taxon>
        <taxon>Asteraceae</taxon>
        <taxon>Asteroideae</taxon>
        <taxon>Heliantheae alliance</taxon>
        <taxon>Tageteae</taxon>
        <taxon>Tagetes</taxon>
    </lineage>
</organism>
<keyword evidence="3" id="KW-1185">Reference proteome</keyword>
<gene>
    <name evidence="2" type="ORF">QVD17_14771</name>
</gene>
<feature type="chain" id="PRO_5041944568" evidence="1">
    <location>
        <begin position="33"/>
        <end position="159"/>
    </location>
</feature>
<protein>
    <submittedName>
        <fullName evidence="2">Uncharacterized protein</fullName>
    </submittedName>
</protein>